<evidence type="ECO:0000256" key="2">
    <source>
        <dbReference type="SAM" id="MobiDB-lite"/>
    </source>
</evidence>
<dbReference type="GO" id="GO:0005509">
    <property type="term" value="F:calcium ion binding"/>
    <property type="evidence" value="ECO:0007669"/>
    <property type="project" value="TreeGrafter"/>
</dbReference>
<dbReference type="Gene3D" id="2.60.40.150">
    <property type="entry name" value="C2 domain"/>
    <property type="match status" value="2"/>
</dbReference>
<name>A0A6L2PL69_COPFO</name>
<comment type="caution">
    <text evidence="4">The sequence shown here is derived from an EMBL/GenBank/DDBJ whole genome shotgun (WGS) entry which is preliminary data.</text>
</comment>
<gene>
    <name evidence="4" type="ORF">Cfor_12853</name>
</gene>
<feature type="compositionally biased region" description="Polar residues" evidence="2">
    <location>
        <begin position="192"/>
        <end position="213"/>
    </location>
</feature>
<dbReference type="Proteomes" id="UP000502823">
    <property type="component" value="Unassembled WGS sequence"/>
</dbReference>
<keyword evidence="5" id="KW-1185">Reference proteome</keyword>
<feature type="domain" description="C2" evidence="3">
    <location>
        <begin position="280"/>
        <end position="400"/>
    </location>
</feature>
<proteinExistence type="predicted"/>
<evidence type="ECO:0000313" key="4">
    <source>
        <dbReference type="EMBL" id="GFG31288.1"/>
    </source>
</evidence>
<dbReference type="PANTHER" id="PTHR10024:SF378">
    <property type="entry name" value="SYNAPTOTAGMIN BETA, ISOFORM D"/>
    <property type="match status" value="1"/>
</dbReference>
<dbReference type="InterPro" id="IPR000008">
    <property type="entry name" value="C2_dom"/>
</dbReference>
<dbReference type="Pfam" id="PF00168">
    <property type="entry name" value="C2"/>
    <property type="match status" value="2"/>
</dbReference>
<dbReference type="EMBL" id="BLKM01000294">
    <property type="protein sequence ID" value="GFG31288.1"/>
    <property type="molecule type" value="Genomic_DNA"/>
</dbReference>
<dbReference type="GO" id="GO:0005886">
    <property type="term" value="C:plasma membrane"/>
    <property type="evidence" value="ECO:0007669"/>
    <property type="project" value="TreeGrafter"/>
</dbReference>
<dbReference type="OrthoDB" id="67700at2759"/>
<dbReference type="GO" id="GO:0070382">
    <property type="term" value="C:exocytic vesicle"/>
    <property type="evidence" value="ECO:0007669"/>
    <property type="project" value="TreeGrafter"/>
</dbReference>
<dbReference type="PROSITE" id="PS50004">
    <property type="entry name" value="C2"/>
    <property type="match status" value="2"/>
</dbReference>
<feature type="compositionally biased region" description="Polar residues" evidence="2">
    <location>
        <begin position="140"/>
        <end position="159"/>
    </location>
</feature>
<dbReference type="PANTHER" id="PTHR10024">
    <property type="entry name" value="SYNAPTOTAGMIN"/>
    <property type="match status" value="1"/>
</dbReference>
<evidence type="ECO:0000259" key="3">
    <source>
        <dbReference type="PROSITE" id="PS50004"/>
    </source>
</evidence>
<dbReference type="FunCoup" id="A0A6L2PL69">
    <property type="interactions" value="5"/>
</dbReference>
<dbReference type="CDD" id="cd00276">
    <property type="entry name" value="C2B_Synaptotagmin"/>
    <property type="match status" value="1"/>
</dbReference>
<feature type="non-terminal residue" evidence="4">
    <location>
        <position position="1"/>
    </location>
</feature>
<dbReference type="PRINTS" id="PR00399">
    <property type="entry name" value="SYNAPTOTAGMN"/>
</dbReference>
<feature type="compositionally biased region" description="Polar residues" evidence="2">
    <location>
        <begin position="70"/>
        <end position="82"/>
    </location>
</feature>
<feature type="compositionally biased region" description="Pro residues" evidence="2">
    <location>
        <begin position="239"/>
        <end position="253"/>
    </location>
</feature>
<dbReference type="AlphaFoldDB" id="A0A6L2PL69"/>
<sequence>ALWTNMSGGGLGPAGCWITHKGLETWARMAKERTTQKTQEFNVAKEQHTVQPVPTVAPHSVNPELMRSPLDSSPVLTHQSKSYPGGQPRLARTPSVSSQSSLDSSVSRQQGHRGSSPQIRTFAPDGRTTSSSALHHLHAAQSTDPGSVPGNSQSRSPSPASCHRAASLDMRCSSPGGASSALCGSTGDLRTPSPSQSSLASFTDRGSVSSACNSPVPPQSPRGVAMSRCLSPLLIPPVPSRPLASDPPAPPASPLGALQPDLYQRQDGPLFLGSRTSGPSLGRLHLRLKYDFDRSDLHVHLIEAHDLAGSDQGGFNDPYVRLSLVPAVDNRKRQTTIHRNNPNPFFDQHFKFPVSHGDLQYKTLVLQVFDYDRFSRNDVVGEVCMNMDEFDVASNVEVWGEITKNKKPPEEMQEVLLSLSYLPSAERLTVVLLKARNLFLPQDKDNIDPFVKVYLLSGGKRVKKKKTAARKGTCNPVWNEALSFNVASSNLPNTVVEVCVMDQGNDLIGSNPLLGSCIIGPEEEGRERDHWCDMTQCPRKAVAMWHTLR</sequence>
<dbReference type="SUPFAM" id="SSF49562">
    <property type="entry name" value="C2 domain (Calcium/lipid-binding domain, CaLB)"/>
    <property type="match status" value="2"/>
</dbReference>
<dbReference type="FunFam" id="2.60.40.150:FF:000179">
    <property type="entry name" value="synaptotagmin-5 isoform X2"/>
    <property type="match status" value="1"/>
</dbReference>
<dbReference type="GO" id="GO:0030276">
    <property type="term" value="F:clathrin binding"/>
    <property type="evidence" value="ECO:0007669"/>
    <property type="project" value="TreeGrafter"/>
</dbReference>
<feature type="domain" description="C2" evidence="3">
    <location>
        <begin position="408"/>
        <end position="536"/>
    </location>
</feature>
<dbReference type="GO" id="GO:0005544">
    <property type="term" value="F:calcium-dependent phospholipid binding"/>
    <property type="evidence" value="ECO:0007669"/>
    <property type="project" value="TreeGrafter"/>
</dbReference>
<evidence type="ECO:0000313" key="5">
    <source>
        <dbReference type="Proteomes" id="UP000502823"/>
    </source>
</evidence>
<dbReference type="GO" id="GO:0000149">
    <property type="term" value="F:SNARE binding"/>
    <property type="evidence" value="ECO:0007669"/>
    <property type="project" value="TreeGrafter"/>
</dbReference>
<reference evidence="5" key="1">
    <citation type="submission" date="2020-01" db="EMBL/GenBank/DDBJ databases">
        <title>Draft genome sequence of the Termite Coptotermes fromosanus.</title>
        <authorList>
            <person name="Itakura S."/>
            <person name="Yosikawa Y."/>
            <person name="Umezawa K."/>
        </authorList>
    </citation>
    <scope>NUCLEOTIDE SEQUENCE [LARGE SCALE GENOMIC DNA]</scope>
</reference>
<feature type="compositionally biased region" description="Low complexity" evidence="2">
    <location>
        <begin position="95"/>
        <end position="107"/>
    </location>
</feature>
<dbReference type="InterPro" id="IPR035892">
    <property type="entry name" value="C2_domain_sf"/>
</dbReference>
<evidence type="ECO:0000256" key="1">
    <source>
        <dbReference type="ARBA" id="ARBA00022737"/>
    </source>
</evidence>
<protein>
    <recommendedName>
        <fullName evidence="3">C2 domain-containing protein</fullName>
    </recommendedName>
</protein>
<feature type="region of interest" description="Disordered" evidence="2">
    <location>
        <begin position="43"/>
        <end position="224"/>
    </location>
</feature>
<feature type="region of interest" description="Disordered" evidence="2">
    <location>
        <begin position="239"/>
        <end position="260"/>
    </location>
</feature>
<dbReference type="InterPro" id="IPR001565">
    <property type="entry name" value="Synaptotagmin"/>
</dbReference>
<dbReference type="GO" id="GO:0001786">
    <property type="term" value="F:phosphatidylserine binding"/>
    <property type="evidence" value="ECO:0007669"/>
    <property type="project" value="TreeGrafter"/>
</dbReference>
<accession>A0A6L2PL69</accession>
<organism evidence="4 5">
    <name type="scientific">Coptotermes formosanus</name>
    <name type="common">Formosan subterranean termite</name>
    <dbReference type="NCBI Taxonomy" id="36987"/>
    <lineage>
        <taxon>Eukaryota</taxon>
        <taxon>Metazoa</taxon>
        <taxon>Ecdysozoa</taxon>
        <taxon>Arthropoda</taxon>
        <taxon>Hexapoda</taxon>
        <taxon>Insecta</taxon>
        <taxon>Pterygota</taxon>
        <taxon>Neoptera</taxon>
        <taxon>Polyneoptera</taxon>
        <taxon>Dictyoptera</taxon>
        <taxon>Blattodea</taxon>
        <taxon>Blattoidea</taxon>
        <taxon>Termitoidae</taxon>
        <taxon>Rhinotermitidae</taxon>
        <taxon>Coptotermes</taxon>
    </lineage>
</organism>
<dbReference type="SMART" id="SM00239">
    <property type="entry name" value="C2"/>
    <property type="match status" value="2"/>
</dbReference>
<dbReference type="GO" id="GO:0017156">
    <property type="term" value="P:calcium-ion regulated exocytosis"/>
    <property type="evidence" value="ECO:0007669"/>
    <property type="project" value="TreeGrafter"/>
</dbReference>
<dbReference type="InParanoid" id="A0A6L2PL69"/>
<feature type="compositionally biased region" description="Polar residues" evidence="2">
    <location>
        <begin position="108"/>
        <end position="119"/>
    </location>
</feature>
<keyword evidence="1" id="KW-0677">Repeat</keyword>